<organism evidence="1 2">
    <name type="scientific">Brevundimonas phage vB_BpoS-Kabachok</name>
    <dbReference type="NCBI Taxonomy" id="2948600"/>
    <lineage>
        <taxon>Viruses</taxon>
        <taxon>Duplodnaviria</taxon>
        <taxon>Heunggongvirae</taxon>
        <taxon>Uroviricota</taxon>
        <taxon>Caudoviricetes</taxon>
        <taxon>Jeanschmidtviridae</taxon>
        <taxon>Marchewkavirus</taxon>
        <taxon>Marchewkavirus kabachok</taxon>
    </lineage>
</organism>
<accession>A0A9E7SJ13</accession>
<reference evidence="1" key="1">
    <citation type="submission" date="2022-05" db="EMBL/GenBank/DDBJ databases">
        <authorList>
            <person name="Friedrich I."/>
            <person name="Poehlein A."/>
            <person name="Schneider D."/>
            <person name="Hertel R."/>
            <person name="Daniel R."/>
        </authorList>
    </citation>
    <scope>NUCLEOTIDE SEQUENCE</scope>
</reference>
<dbReference type="EMBL" id="ON529852">
    <property type="protein sequence ID" value="USN13853.1"/>
    <property type="molecule type" value="Genomic_DNA"/>
</dbReference>
<proteinExistence type="predicted"/>
<name>A0A9E7SJ13_9CAUD</name>
<keyword evidence="2" id="KW-1185">Reference proteome</keyword>
<evidence type="ECO:0000313" key="2">
    <source>
        <dbReference type="Proteomes" id="UP001056685"/>
    </source>
</evidence>
<protein>
    <submittedName>
        <fullName evidence="1">Uncharacterized protein</fullName>
    </submittedName>
</protein>
<evidence type="ECO:0000313" key="1">
    <source>
        <dbReference type="EMBL" id="USN13853.1"/>
    </source>
</evidence>
<dbReference type="Proteomes" id="UP001056685">
    <property type="component" value="Segment"/>
</dbReference>
<sequence length="97" mass="11099">MSASDDHEFAIAGYVMADMLASSLYPRSGTWDGVRAPYIWEHNALCWLHRNRARIPRMSDWTAHVLNNGYPFRPFVDSLGVPRPAGYLWNETMAARD</sequence>
<gene>
    <name evidence="1" type="ORF">KABACHOK_00160</name>
</gene>